<dbReference type="RefSeq" id="WP_190907405.1">
    <property type="nucleotide sequence ID" value="NZ_JACJTQ010000022.1"/>
</dbReference>
<dbReference type="InterPro" id="IPR009045">
    <property type="entry name" value="Zn_M74/Hedgehog-like"/>
</dbReference>
<evidence type="ECO:0008006" key="3">
    <source>
        <dbReference type="Google" id="ProtNLM"/>
    </source>
</evidence>
<protein>
    <recommendedName>
        <fullName evidence="3">Peptidase M15A C-terminal domain-containing protein</fullName>
    </recommendedName>
</protein>
<reference evidence="1 2" key="1">
    <citation type="journal article" date="2020" name="ISME J.">
        <title>Comparative genomics reveals insights into cyanobacterial evolution and habitat adaptation.</title>
        <authorList>
            <person name="Chen M.Y."/>
            <person name="Teng W.K."/>
            <person name="Zhao L."/>
            <person name="Hu C.X."/>
            <person name="Zhou Y.K."/>
            <person name="Han B.P."/>
            <person name="Song L.R."/>
            <person name="Shu W.S."/>
        </authorList>
    </citation>
    <scope>NUCLEOTIDE SEQUENCE [LARGE SCALE GENOMIC DNA]</scope>
    <source>
        <strain evidence="1 2">FACHB-362</strain>
    </source>
</reference>
<keyword evidence="2" id="KW-1185">Reference proteome</keyword>
<evidence type="ECO:0000313" key="1">
    <source>
        <dbReference type="EMBL" id="MBD2693103.1"/>
    </source>
</evidence>
<evidence type="ECO:0000313" key="2">
    <source>
        <dbReference type="Proteomes" id="UP000660381"/>
    </source>
</evidence>
<proteinExistence type="predicted"/>
<gene>
    <name evidence="1" type="ORF">H6G68_15315</name>
</gene>
<comment type="caution">
    <text evidence="1">The sequence shown here is derived from an EMBL/GenBank/DDBJ whole genome shotgun (WGS) entry which is preliminary data.</text>
</comment>
<name>A0ABR8J619_9NOST</name>
<dbReference type="EMBL" id="JACJTQ010000022">
    <property type="protein sequence ID" value="MBD2693103.1"/>
    <property type="molecule type" value="Genomic_DNA"/>
</dbReference>
<accession>A0ABR8J619</accession>
<dbReference type="SUPFAM" id="SSF55166">
    <property type="entry name" value="Hedgehog/DD-peptidase"/>
    <property type="match status" value="1"/>
</dbReference>
<sequence>MNIKEIKISKYITLEEFCTCSQTYHKYAQNINPYPQNIPEVIPALQDLNKFIIDPIIDYFGREQFRLTYGFCSPDLKKYLEKKDPITGQKNGRVAPNLDQHISYEINKNGKYYCARLGAACDFIITNLPSEQVIDWILQKKIPFDSLYFYSNQQPIHISYGIQHKRDIWTFNNSGIPTKKGIENWLKLAKEI</sequence>
<dbReference type="Proteomes" id="UP000660381">
    <property type="component" value="Unassembled WGS sequence"/>
</dbReference>
<organism evidence="1 2">
    <name type="scientific">Anabaena catenula FACHB-362</name>
    <dbReference type="NCBI Taxonomy" id="2692877"/>
    <lineage>
        <taxon>Bacteria</taxon>
        <taxon>Bacillati</taxon>
        <taxon>Cyanobacteriota</taxon>
        <taxon>Cyanophyceae</taxon>
        <taxon>Nostocales</taxon>
        <taxon>Nostocaceae</taxon>
        <taxon>Anabaena</taxon>
    </lineage>
</organism>